<accession>A0ABU0F8H8</accession>
<evidence type="ECO:0000256" key="3">
    <source>
        <dbReference type="ARBA" id="ARBA00022729"/>
    </source>
</evidence>
<evidence type="ECO:0000313" key="7">
    <source>
        <dbReference type="Proteomes" id="UP001237448"/>
    </source>
</evidence>
<dbReference type="CDD" id="cd01536">
    <property type="entry name" value="PBP1_ABC_sugar_binding-like"/>
    <property type="match status" value="1"/>
</dbReference>
<evidence type="ECO:0000256" key="1">
    <source>
        <dbReference type="ARBA" id="ARBA00004196"/>
    </source>
</evidence>
<comment type="caution">
    <text evidence="6">The sequence shown here is derived from an EMBL/GenBank/DDBJ whole genome shotgun (WGS) entry which is preliminary data.</text>
</comment>
<keyword evidence="7" id="KW-1185">Reference proteome</keyword>
<dbReference type="PANTHER" id="PTHR46847:SF1">
    <property type="entry name" value="D-ALLOSE-BINDING PERIPLASMIC PROTEIN-RELATED"/>
    <property type="match status" value="1"/>
</dbReference>
<feature type="domain" description="Periplasmic binding protein" evidence="5">
    <location>
        <begin position="81"/>
        <end position="331"/>
    </location>
</feature>
<protein>
    <submittedName>
        <fullName evidence="6">Ribose transport system substrate-binding protein</fullName>
    </submittedName>
</protein>
<comment type="subcellular location">
    <subcellularLocation>
        <location evidence="1">Cell envelope</location>
    </subcellularLocation>
</comment>
<evidence type="ECO:0000256" key="4">
    <source>
        <dbReference type="SAM" id="SignalP"/>
    </source>
</evidence>
<dbReference type="InterPro" id="IPR028082">
    <property type="entry name" value="Peripla_BP_I"/>
</dbReference>
<evidence type="ECO:0000259" key="5">
    <source>
        <dbReference type="Pfam" id="PF13407"/>
    </source>
</evidence>
<dbReference type="InterPro" id="IPR025997">
    <property type="entry name" value="SBP_2_dom"/>
</dbReference>
<dbReference type="EMBL" id="JAUSVK010000001">
    <property type="protein sequence ID" value="MDQ0390923.1"/>
    <property type="molecule type" value="Genomic_DNA"/>
</dbReference>
<comment type="similarity">
    <text evidence="2">Belongs to the bacterial solute-binding protein 2 family.</text>
</comment>
<dbReference type="SUPFAM" id="SSF53822">
    <property type="entry name" value="Periplasmic binding protein-like I"/>
    <property type="match status" value="1"/>
</dbReference>
<feature type="signal peptide" evidence="4">
    <location>
        <begin position="1"/>
        <end position="26"/>
    </location>
</feature>
<dbReference type="PANTHER" id="PTHR46847">
    <property type="entry name" value="D-ALLOSE-BINDING PERIPLASMIC PROTEIN-RELATED"/>
    <property type="match status" value="1"/>
</dbReference>
<evidence type="ECO:0000256" key="2">
    <source>
        <dbReference type="ARBA" id="ARBA00007639"/>
    </source>
</evidence>
<dbReference type="Pfam" id="PF13407">
    <property type="entry name" value="Peripla_BP_4"/>
    <property type="match status" value="1"/>
</dbReference>
<feature type="chain" id="PRO_5047257502" evidence="4">
    <location>
        <begin position="27"/>
        <end position="373"/>
    </location>
</feature>
<organism evidence="6 7">
    <name type="scientific">Labrys monachus</name>
    <dbReference type="NCBI Taxonomy" id="217067"/>
    <lineage>
        <taxon>Bacteria</taxon>
        <taxon>Pseudomonadati</taxon>
        <taxon>Pseudomonadota</taxon>
        <taxon>Alphaproteobacteria</taxon>
        <taxon>Hyphomicrobiales</taxon>
        <taxon>Xanthobacteraceae</taxon>
        <taxon>Labrys</taxon>
    </lineage>
</organism>
<name>A0ABU0F8H8_9HYPH</name>
<evidence type="ECO:0000313" key="6">
    <source>
        <dbReference type="EMBL" id="MDQ0390923.1"/>
    </source>
</evidence>
<sequence length="373" mass="39145">MKSSTCLKAIAGAAIVTGALCTAQFADVSTAAAADDAVLQAARSMTPPDYAGPTTPAKAPKDIKIAVVTCLSVLHGCVSPADGIQHAGEKLGWTVKVYDGGGTPNKQNAAILDAISSGANVIATIAIDPNLIQLALSEAKKAGIPVIAGSNGIDTPNPVKSPANGGLGFAFDVSPDYGTLGVHAAQWMIADSNDKANIALFSDKEFPSIMAQEVGILQGLADCKTCTVSKPIYFTATQIASQLGQMTVDYVRSHPDVDYIYGAFDPPVAAQVAALMQAGMTNKVKIVGALGNQQNLNFIRAGRLQVADMAYDNEYMGWAMVDQTIRLLNKQPLIEPHGENLPFVILDKTNLPPAGADWQAKTGYQEKFLALWK</sequence>
<dbReference type="RefSeq" id="WP_307422440.1">
    <property type="nucleotide sequence ID" value="NZ_JAUSVK010000001.1"/>
</dbReference>
<gene>
    <name evidence="6" type="ORF">J3R73_000715</name>
</gene>
<dbReference type="Gene3D" id="3.40.50.2300">
    <property type="match status" value="2"/>
</dbReference>
<reference evidence="6 7" key="1">
    <citation type="submission" date="2023-07" db="EMBL/GenBank/DDBJ databases">
        <title>Genomic Encyclopedia of Type Strains, Phase IV (KMG-IV): sequencing the most valuable type-strain genomes for metagenomic binning, comparative biology and taxonomic classification.</title>
        <authorList>
            <person name="Goeker M."/>
        </authorList>
    </citation>
    <scope>NUCLEOTIDE SEQUENCE [LARGE SCALE GENOMIC DNA]</scope>
    <source>
        <strain evidence="6 7">DSM 5896</strain>
    </source>
</reference>
<proteinExistence type="inferred from homology"/>
<dbReference type="Proteomes" id="UP001237448">
    <property type="component" value="Unassembled WGS sequence"/>
</dbReference>
<keyword evidence="3 4" id="KW-0732">Signal</keyword>